<protein>
    <submittedName>
        <fullName evidence="3">ABC transporter, substrate-binding protein, family 5</fullName>
    </submittedName>
</protein>
<dbReference type="PIRSF" id="PIRSF002741">
    <property type="entry name" value="MppA"/>
    <property type="match status" value="1"/>
</dbReference>
<dbReference type="Proteomes" id="UP000016519">
    <property type="component" value="Unassembled WGS sequence"/>
</dbReference>
<name>U1R8K9_9BIFI</name>
<dbReference type="Gene3D" id="3.10.105.10">
    <property type="entry name" value="Dipeptide-binding Protein, Domain 3"/>
    <property type="match status" value="1"/>
</dbReference>
<evidence type="ECO:0000259" key="2">
    <source>
        <dbReference type="Pfam" id="PF00496"/>
    </source>
</evidence>
<organism evidence="3 4">
    <name type="scientific">Alloscardovia omnicolens F0580</name>
    <dbReference type="NCBI Taxonomy" id="1321816"/>
    <lineage>
        <taxon>Bacteria</taxon>
        <taxon>Bacillati</taxon>
        <taxon>Actinomycetota</taxon>
        <taxon>Actinomycetes</taxon>
        <taxon>Bifidobacteriales</taxon>
        <taxon>Bifidobacteriaceae</taxon>
        <taxon>Alloscardovia</taxon>
    </lineage>
</organism>
<dbReference type="EMBL" id="AWSI01000034">
    <property type="protein sequence ID" value="ERH30346.1"/>
    <property type="molecule type" value="Genomic_DNA"/>
</dbReference>
<proteinExistence type="predicted"/>
<evidence type="ECO:0000313" key="3">
    <source>
        <dbReference type="EMBL" id="ERH30346.1"/>
    </source>
</evidence>
<comment type="caution">
    <text evidence="3">The sequence shown here is derived from an EMBL/GenBank/DDBJ whole genome shotgun (WGS) entry which is preliminary data.</text>
</comment>
<dbReference type="Gene3D" id="3.40.190.10">
    <property type="entry name" value="Periplasmic binding protein-like II"/>
    <property type="match status" value="1"/>
</dbReference>
<dbReference type="AlphaFoldDB" id="U1R8K9"/>
<keyword evidence="1" id="KW-0732">Signal</keyword>
<dbReference type="GO" id="GO:0042597">
    <property type="term" value="C:periplasmic space"/>
    <property type="evidence" value="ECO:0007669"/>
    <property type="project" value="UniProtKB-ARBA"/>
</dbReference>
<dbReference type="GO" id="GO:0043190">
    <property type="term" value="C:ATP-binding cassette (ABC) transporter complex"/>
    <property type="evidence" value="ECO:0007669"/>
    <property type="project" value="InterPro"/>
</dbReference>
<feature type="chain" id="PRO_5004618061" evidence="1">
    <location>
        <begin position="31"/>
        <end position="551"/>
    </location>
</feature>
<dbReference type="CDD" id="cd00995">
    <property type="entry name" value="PBP2_NikA_DppA_OppA_like"/>
    <property type="match status" value="1"/>
</dbReference>
<feature type="domain" description="Solute-binding protein family 5" evidence="2">
    <location>
        <begin position="88"/>
        <end position="469"/>
    </location>
</feature>
<evidence type="ECO:0000256" key="1">
    <source>
        <dbReference type="SAM" id="SignalP"/>
    </source>
</evidence>
<dbReference type="PANTHER" id="PTHR30290">
    <property type="entry name" value="PERIPLASMIC BINDING COMPONENT OF ABC TRANSPORTER"/>
    <property type="match status" value="1"/>
</dbReference>
<sequence length="551" mass="59851">MKKEIDMKKSKLMMMTAAVAAAVMTLGACGASKGGSSNSASSDSVITAFGSEPENALIPAMTNESGGFRAVDLLFSGLVGFDTKGNAKNEVAKSIKANDDNTKYDIEISGDWKFTDGTKVTAESFTKAWSYAAVAANSMLNNSWFSNIKGYDELQADGTASDAQLSGLTVTDDTHFSVELKNSSSTFPIQVGYQAFMPLPESFYKDPKAFGQKPVGNGAYKFKSWEHNQSINLVKNDDYKGNFPGKAKEIDFKIYTDMDTAYADIQAGNLDVMESVPTSATTTFESDSSVQAYNKPGSVIQTLTIPTDMDHFRMDDEGRLRRAAISRAINREQIVKKVLGGTGTPAVDYVTPAMPGYSEDLKGNEVLKYDANEAKKLWEEANKISDWGNTKLTLSYNADGGHKDIFDAYANSIKNALGIDAEATPVATFQQLRQEINNRSLKSIFRAGWMPDYPSPENYLQPLYSSAAADGNGSNDGDYKNPEFDALLVKANAAASVEDANKVYQEAEEMLLKDLPSIPIYYANSKGVAAQGVKGFTIGWNSMPDYRALTK</sequence>
<accession>U1R8K9</accession>
<keyword evidence="4" id="KW-1185">Reference proteome</keyword>
<dbReference type="STRING" id="419015.HMPREF3214_01101"/>
<dbReference type="PROSITE" id="PS51257">
    <property type="entry name" value="PROKAR_LIPOPROTEIN"/>
    <property type="match status" value="1"/>
</dbReference>
<evidence type="ECO:0000313" key="4">
    <source>
        <dbReference type="Proteomes" id="UP000016519"/>
    </source>
</evidence>
<dbReference type="Pfam" id="PF00496">
    <property type="entry name" value="SBP_bac_5"/>
    <property type="match status" value="1"/>
</dbReference>
<dbReference type="GO" id="GO:0015833">
    <property type="term" value="P:peptide transport"/>
    <property type="evidence" value="ECO:0007669"/>
    <property type="project" value="TreeGrafter"/>
</dbReference>
<dbReference type="PANTHER" id="PTHR30290:SF83">
    <property type="entry name" value="ABC TRANSPORTER SUBSTRATE-BINDING PROTEIN"/>
    <property type="match status" value="1"/>
</dbReference>
<feature type="signal peptide" evidence="1">
    <location>
        <begin position="1"/>
        <end position="30"/>
    </location>
</feature>
<dbReference type="GO" id="GO:1904680">
    <property type="term" value="F:peptide transmembrane transporter activity"/>
    <property type="evidence" value="ECO:0007669"/>
    <property type="project" value="TreeGrafter"/>
</dbReference>
<reference evidence="3 4" key="1">
    <citation type="submission" date="2013-08" db="EMBL/GenBank/DDBJ databases">
        <authorList>
            <person name="Weinstock G."/>
            <person name="Sodergren E."/>
            <person name="Wylie T."/>
            <person name="Fulton L."/>
            <person name="Fulton R."/>
            <person name="Fronick C."/>
            <person name="O'Laughlin M."/>
            <person name="Godfrey J."/>
            <person name="Miner T."/>
            <person name="Herter B."/>
            <person name="Appelbaum E."/>
            <person name="Cordes M."/>
            <person name="Lek S."/>
            <person name="Wollam A."/>
            <person name="Pepin K.H."/>
            <person name="Palsikar V.B."/>
            <person name="Mitreva M."/>
            <person name="Wilson R.K."/>
        </authorList>
    </citation>
    <scope>NUCLEOTIDE SEQUENCE [LARGE SCALE GENOMIC DNA]</scope>
    <source>
        <strain evidence="3 4">F0580</strain>
    </source>
</reference>
<dbReference type="InterPro" id="IPR000914">
    <property type="entry name" value="SBP_5_dom"/>
</dbReference>
<dbReference type="SUPFAM" id="SSF53850">
    <property type="entry name" value="Periplasmic binding protein-like II"/>
    <property type="match status" value="1"/>
</dbReference>
<dbReference type="InterPro" id="IPR039424">
    <property type="entry name" value="SBP_5"/>
</dbReference>
<dbReference type="PATRIC" id="fig|1321816.3.peg.980"/>
<dbReference type="Gene3D" id="3.90.76.10">
    <property type="entry name" value="Dipeptide-binding Protein, Domain 1"/>
    <property type="match status" value="1"/>
</dbReference>
<gene>
    <name evidence="3" type="ORF">HMPREF9244_01108</name>
</gene>
<dbReference type="HOGENOM" id="CLU_017028_0_3_11"/>
<dbReference type="InterPro" id="IPR030678">
    <property type="entry name" value="Peptide/Ni-bd"/>
</dbReference>